<dbReference type="InterPro" id="IPR019156">
    <property type="entry name" value="Ataxin-10_domain"/>
</dbReference>
<dbReference type="Gene3D" id="1.25.10.10">
    <property type="entry name" value="Leucine-rich Repeat Variant"/>
    <property type="match status" value="2"/>
</dbReference>
<comment type="caution">
    <text evidence="4">The sequence shown here is derived from an EMBL/GenBank/DDBJ whole genome shotgun (WGS) entry which is preliminary data.</text>
</comment>
<evidence type="ECO:0000256" key="2">
    <source>
        <dbReference type="ARBA" id="ARBA00023306"/>
    </source>
</evidence>
<proteinExistence type="predicted"/>
<evidence type="ECO:0000256" key="1">
    <source>
        <dbReference type="ARBA" id="ARBA00022618"/>
    </source>
</evidence>
<dbReference type="InterPro" id="IPR051374">
    <property type="entry name" value="Ataxin-10/CTR86_families"/>
</dbReference>
<evidence type="ECO:0000313" key="5">
    <source>
        <dbReference type="Proteomes" id="UP001179952"/>
    </source>
</evidence>
<keyword evidence="1" id="KW-0132">Cell division</keyword>
<gene>
    <name evidence="4" type="ORF">QJS04_geneDACA018763</name>
</gene>
<name>A0AAV9ACE7_ACOGR</name>
<protein>
    <recommendedName>
        <fullName evidence="3">Ataxin-10 domain-containing protein</fullName>
    </recommendedName>
</protein>
<dbReference type="InterPro" id="IPR011989">
    <property type="entry name" value="ARM-like"/>
</dbReference>
<dbReference type="GO" id="GO:0005829">
    <property type="term" value="C:cytosol"/>
    <property type="evidence" value="ECO:0007669"/>
    <property type="project" value="TreeGrafter"/>
</dbReference>
<reference evidence="4" key="1">
    <citation type="journal article" date="2023" name="Nat. Commun.">
        <title>Diploid and tetraploid genomes of Acorus and the evolution of monocots.</title>
        <authorList>
            <person name="Ma L."/>
            <person name="Liu K.W."/>
            <person name="Li Z."/>
            <person name="Hsiao Y.Y."/>
            <person name="Qi Y."/>
            <person name="Fu T."/>
            <person name="Tang G.D."/>
            <person name="Zhang D."/>
            <person name="Sun W.H."/>
            <person name="Liu D.K."/>
            <person name="Li Y."/>
            <person name="Chen G.Z."/>
            <person name="Liu X.D."/>
            <person name="Liao X.Y."/>
            <person name="Jiang Y.T."/>
            <person name="Yu X."/>
            <person name="Hao Y."/>
            <person name="Huang J."/>
            <person name="Zhao X.W."/>
            <person name="Ke S."/>
            <person name="Chen Y.Y."/>
            <person name="Wu W.L."/>
            <person name="Hsu J.L."/>
            <person name="Lin Y.F."/>
            <person name="Huang M.D."/>
            <person name="Li C.Y."/>
            <person name="Huang L."/>
            <person name="Wang Z.W."/>
            <person name="Zhao X."/>
            <person name="Zhong W.Y."/>
            <person name="Peng D.H."/>
            <person name="Ahmad S."/>
            <person name="Lan S."/>
            <person name="Zhang J.S."/>
            <person name="Tsai W.C."/>
            <person name="Van de Peer Y."/>
            <person name="Liu Z.J."/>
        </authorList>
    </citation>
    <scope>NUCLEOTIDE SEQUENCE</scope>
    <source>
        <strain evidence="4">SCP</strain>
    </source>
</reference>
<dbReference type="Proteomes" id="UP001179952">
    <property type="component" value="Unassembled WGS sequence"/>
</dbReference>
<dbReference type="PANTHER" id="PTHR13255:SF0">
    <property type="entry name" value="ATAXIN-10"/>
    <property type="match status" value="1"/>
</dbReference>
<keyword evidence="2" id="KW-0131">Cell cycle</keyword>
<dbReference type="EMBL" id="JAUJYN010000010">
    <property type="protein sequence ID" value="KAK1261915.1"/>
    <property type="molecule type" value="Genomic_DNA"/>
</dbReference>
<dbReference type="InterPro" id="IPR016024">
    <property type="entry name" value="ARM-type_fold"/>
</dbReference>
<accession>A0AAV9ACE7</accession>
<evidence type="ECO:0000259" key="3">
    <source>
        <dbReference type="Pfam" id="PF09759"/>
    </source>
</evidence>
<evidence type="ECO:0000313" key="4">
    <source>
        <dbReference type="EMBL" id="KAK1261915.1"/>
    </source>
</evidence>
<feature type="domain" description="Ataxin-10" evidence="3">
    <location>
        <begin position="357"/>
        <end position="455"/>
    </location>
</feature>
<dbReference type="Pfam" id="PF09759">
    <property type="entry name" value="Atx10homo_assoc"/>
    <property type="match status" value="1"/>
</dbReference>
<dbReference type="PANTHER" id="PTHR13255">
    <property type="entry name" value="ATAXIN-10"/>
    <property type="match status" value="1"/>
</dbReference>
<reference evidence="4" key="2">
    <citation type="submission" date="2023-06" db="EMBL/GenBank/DDBJ databases">
        <authorList>
            <person name="Ma L."/>
            <person name="Liu K.-W."/>
            <person name="Li Z."/>
            <person name="Hsiao Y.-Y."/>
            <person name="Qi Y."/>
            <person name="Fu T."/>
            <person name="Tang G."/>
            <person name="Zhang D."/>
            <person name="Sun W.-H."/>
            <person name="Liu D.-K."/>
            <person name="Li Y."/>
            <person name="Chen G.-Z."/>
            <person name="Liu X.-D."/>
            <person name="Liao X.-Y."/>
            <person name="Jiang Y.-T."/>
            <person name="Yu X."/>
            <person name="Hao Y."/>
            <person name="Huang J."/>
            <person name="Zhao X.-W."/>
            <person name="Ke S."/>
            <person name="Chen Y.-Y."/>
            <person name="Wu W.-L."/>
            <person name="Hsu J.-L."/>
            <person name="Lin Y.-F."/>
            <person name="Huang M.-D."/>
            <person name="Li C.-Y."/>
            <person name="Huang L."/>
            <person name="Wang Z.-W."/>
            <person name="Zhao X."/>
            <person name="Zhong W.-Y."/>
            <person name="Peng D.-H."/>
            <person name="Ahmad S."/>
            <person name="Lan S."/>
            <person name="Zhang J.-S."/>
            <person name="Tsai W.-C."/>
            <person name="Van De Peer Y."/>
            <person name="Liu Z.-J."/>
        </authorList>
    </citation>
    <scope>NUCLEOTIDE SEQUENCE</scope>
    <source>
        <strain evidence="4">SCP</strain>
        <tissue evidence="4">Leaves</tissue>
    </source>
</reference>
<sequence length="460" mass="50944">MESEINYGEAEDHFRRILASTIPSTTASTDEEALQILIDSSRTSHGRSSLSETLPVVLRLLPSLPDSHPFLLPSLRLIRNLCGGDASNQNSFLLSNGVDDVSSLILGVADPQIVRAGLQVLGNVSLAGEDHRSAVWGRLFPEGLLELARVRDRCVADPLCMIIYTCCNNRGRLVELCGDQGLTIVSDIIKTCSEDEFREDWLPLLLSKISLEESYFPLLFDKLGSADGITSEQAFLVRLLAENLDQRCNEVTISDAFALAVLKIVDRAPRAIDFVSRGISCLPTGDPAIDVLGYSLIILRNICAREDLPQTSVDSLILSGLIRLLLGLLRDLEPPTNIRTVLKNSDVMMKACPYRGFRRDVVAVLGNCAFRRKRVQDEIRNENGILPLLQQCSVCDENPFSREWAIWAMRNVFEGNEDNQKEISKLECRGAVDNPCITELGLRVAWDQNSGHARLVNITT</sequence>
<dbReference type="GO" id="GO:0051301">
    <property type="term" value="P:cell division"/>
    <property type="evidence" value="ECO:0007669"/>
    <property type="project" value="UniProtKB-KW"/>
</dbReference>
<dbReference type="SUPFAM" id="SSF48371">
    <property type="entry name" value="ARM repeat"/>
    <property type="match status" value="1"/>
</dbReference>
<organism evidence="4 5">
    <name type="scientific">Acorus gramineus</name>
    <name type="common">Dwarf sweet flag</name>
    <dbReference type="NCBI Taxonomy" id="55184"/>
    <lineage>
        <taxon>Eukaryota</taxon>
        <taxon>Viridiplantae</taxon>
        <taxon>Streptophyta</taxon>
        <taxon>Embryophyta</taxon>
        <taxon>Tracheophyta</taxon>
        <taxon>Spermatophyta</taxon>
        <taxon>Magnoliopsida</taxon>
        <taxon>Liliopsida</taxon>
        <taxon>Acoraceae</taxon>
        <taxon>Acorus</taxon>
    </lineage>
</organism>
<keyword evidence="5" id="KW-1185">Reference proteome</keyword>
<dbReference type="AlphaFoldDB" id="A0AAV9ACE7"/>